<keyword evidence="1" id="KW-1133">Transmembrane helix</keyword>
<feature type="transmembrane region" description="Helical" evidence="1">
    <location>
        <begin position="105"/>
        <end position="124"/>
    </location>
</feature>
<name>A0A0G1SM96_9BACT</name>
<evidence type="ECO:0000313" key="2">
    <source>
        <dbReference type="EMBL" id="KKU34420.1"/>
    </source>
</evidence>
<sequence>MDIRNRIYDSLKLGAWVTAAVFLLNTILSWGKIEVIQLFGIQPVTGITTTLGNKVIDVINSLNLVDINISSIVLTFISAVIISLVGIYLYDWINLPAGLSGWKRIAAILFWGTLVFGFLLVWGFKIPAASILVMLIVYYIAAAFVTGLLQTYAPKLIGSI</sequence>
<dbReference type="Proteomes" id="UP000034067">
    <property type="component" value="Unassembled WGS sequence"/>
</dbReference>
<dbReference type="AlphaFoldDB" id="A0A0G1SM96"/>
<organism evidence="2 3">
    <name type="scientific">Candidatus Azambacteria bacterium GW2011_GWB1_46_27</name>
    <dbReference type="NCBI Taxonomy" id="1618617"/>
    <lineage>
        <taxon>Bacteria</taxon>
        <taxon>Candidatus Azamiibacteriota</taxon>
    </lineage>
</organism>
<feature type="transmembrane region" description="Helical" evidence="1">
    <location>
        <begin position="12"/>
        <end position="30"/>
    </location>
</feature>
<evidence type="ECO:0000256" key="1">
    <source>
        <dbReference type="SAM" id="Phobius"/>
    </source>
</evidence>
<protein>
    <submittedName>
        <fullName evidence="2">Uncharacterized protein</fullName>
    </submittedName>
</protein>
<accession>A0A0G1SM96</accession>
<reference evidence="2 3" key="1">
    <citation type="journal article" date="2015" name="Nature">
        <title>rRNA introns, odd ribosomes, and small enigmatic genomes across a large radiation of phyla.</title>
        <authorList>
            <person name="Brown C.T."/>
            <person name="Hug L.A."/>
            <person name="Thomas B.C."/>
            <person name="Sharon I."/>
            <person name="Castelle C.J."/>
            <person name="Singh A."/>
            <person name="Wilkins M.J."/>
            <person name="Williams K.H."/>
            <person name="Banfield J.F."/>
        </authorList>
    </citation>
    <scope>NUCLEOTIDE SEQUENCE [LARGE SCALE GENOMIC DNA]</scope>
</reference>
<proteinExistence type="predicted"/>
<comment type="caution">
    <text evidence="2">The sequence shown here is derived from an EMBL/GenBank/DDBJ whole genome shotgun (WGS) entry which is preliminary data.</text>
</comment>
<feature type="transmembrane region" description="Helical" evidence="1">
    <location>
        <begin position="69"/>
        <end position="93"/>
    </location>
</feature>
<keyword evidence="1" id="KW-0812">Transmembrane</keyword>
<evidence type="ECO:0000313" key="3">
    <source>
        <dbReference type="Proteomes" id="UP000034067"/>
    </source>
</evidence>
<gene>
    <name evidence="2" type="ORF">UX48_C0038G0009</name>
</gene>
<keyword evidence="1" id="KW-0472">Membrane</keyword>
<dbReference type="EMBL" id="LCMJ01000038">
    <property type="protein sequence ID" value="KKU34420.1"/>
    <property type="molecule type" value="Genomic_DNA"/>
</dbReference>
<feature type="transmembrane region" description="Helical" evidence="1">
    <location>
        <begin position="130"/>
        <end position="149"/>
    </location>
</feature>